<feature type="transmembrane region" description="Helical" evidence="11">
    <location>
        <begin position="647"/>
        <end position="670"/>
    </location>
</feature>
<feature type="chain" id="PRO_5045902883" evidence="12">
    <location>
        <begin position="18"/>
        <end position="764"/>
    </location>
</feature>
<dbReference type="InterPro" id="IPR006029">
    <property type="entry name" value="Neurotrans-gated_channel_TM"/>
</dbReference>
<name>A0ABN8RB24_9CNID</name>
<evidence type="ECO:0000313" key="15">
    <source>
        <dbReference type="EMBL" id="CAH3176590.1"/>
    </source>
</evidence>
<feature type="domain" description="Neurotransmitter-gated ion-channel transmembrane" evidence="14">
    <location>
        <begin position="589"/>
        <end position="682"/>
    </location>
</feature>
<dbReference type="Gene3D" id="1.20.58.390">
    <property type="entry name" value="Neurotransmitter-gated ion-channel transmembrane domain"/>
    <property type="match status" value="2"/>
</dbReference>
<gene>
    <name evidence="15" type="ORF">PEVE_00010720</name>
</gene>
<feature type="signal peptide" evidence="12">
    <location>
        <begin position="1"/>
        <end position="17"/>
    </location>
</feature>
<evidence type="ECO:0000256" key="7">
    <source>
        <dbReference type="ARBA" id="ARBA00022989"/>
    </source>
</evidence>
<evidence type="ECO:0000256" key="2">
    <source>
        <dbReference type="ARBA" id="ARBA00004236"/>
    </source>
</evidence>
<dbReference type="Pfam" id="PF02932">
    <property type="entry name" value="Neur_chan_memb"/>
    <property type="match status" value="2"/>
</dbReference>
<keyword evidence="5 11" id="KW-0812">Transmembrane</keyword>
<dbReference type="InterPro" id="IPR036734">
    <property type="entry name" value="Neur_chan_lig-bd_sf"/>
</dbReference>
<organism evidence="15 16">
    <name type="scientific">Porites evermanni</name>
    <dbReference type="NCBI Taxonomy" id="104178"/>
    <lineage>
        <taxon>Eukaryota</taxon>
        <taxon>Metazoa</taxon>
        <taxon>Cnidaria</taxon>
        <taxon>Anthozoa</taxon>
        <taxon>Hexacorallia</taxon>
        <taxon>Scleractinia</taxon>
        <taxon>Fungiina</taxon>
        <taxon>Poritidae</taxon>
        <taxon>Porites</taxon>
    </lineage>
</organism>
<evidence type="ECO:0000256" key="1">
    <source>
        <dbReference type="ARBA" id="ARBA00004141"/>
    </source>
</evidence>
<dbReference type="Proteomes" id="UP001159427">
    <property type="component" value="Unassembled WGS sequence"/>
</dbReference>
<feature type="domain" description="Neurotransmitter-gated ion-channel transmembrane" evidence="14">
    <location>
        <begin position="133"/>
        <end position="213"/>
    </location>
</feature>
<keyword evidence="4" id="KW-1003">Cell membrane</keyword>
<dbReference type="InterPro" id="IPR006202">
    <property type="entry name" value="Neur_chan_lig-bd"/>
</dbReference>
<feature type="transmembrane region" description="Helical" evidence="11">
    <location>
        <begin position="126"/>
        <end position="148"/>
    </location>
</feature>
<dbReference type="SUPFAM" id="SSF63712">
    <property type="entry name" value="Nicotinic receptor ligand binding domain-like"/>
    <property type="match status" value="1"/>
</dbReference>
<dbReference type="Gene3D" id="2.70.170.10">
    <property type="entry name" value="Neurotransmitter-gated ion-channel ligand-binding domain"/>
    <property type="match status" value="1"/>
</dbReference>
<dbReference type="CDD" id="cd19049">
    <property type="entry name" value="LGIC_TM_anion"/>
    <property type="match status" value="2"/>
</dbReference>
<reference evidence="15 16" key="1">
    <citation type="submission" date="2022-05" db="EMBL/GenBank/DDBJ databases">
        <authorList>
            <consortium name="Genoscope - CEA"/>
            <person name="William W."/>
        </authorList>
    </citation>
    <scope>NUCLEOTIDE SEQUENCE [LARGE SCALE GENOMIC DNA]</scope>
</reference>
<evidence type="ECO:0000313" key="16">
    <source>
        <dbReference type="Proteomes" id="UP001159427"/>
    </source>
</evidence>
<evidence type="ECO:0000256" key="4">
    <source>
        <dbReference type="ARBA" id="ARBA00022475"/>
    </source>
</evidence>
<dbReference type="PANTHER" id="PTHR18945">
    <property type="entry name" value="NEUROTRANSMITTER GATED ION CHANNEL"/>
    <property type="match status" value="1"/>
</dbReference>
<comment type="subcellular location">
    <subcellularLocation>
        <location evidence="2">Cell membrane</location>
    </subcellularLocation>
    <subcellularLocation>
        <location evidence="1">Membrane</location>
        <topology evidence="1">Multi-pass membrane protein</topology>
    </subcellularLocation>
</comment>
<feature type="transmembrane region" description="Helical" evidence="11">
    <location>
        <begin position="191"/>
        <end position="211"/>
    </location>
</feature>
<accession>A0ABN8RB24</accession>
<dbReference type="SUPFAM" id="SSF90112">
    <property type="entry name" value="Neurotransmitter-gated ion-channel transmembrane pore"/>
    <property type="match status" value="2"/>
</dbReference>
<proteinExistence type="predicted"/>
<evidence type="ECO:0000259" key="14">
    <source>
        <dbReference type="Pfam" id="PF02932"/>
    </source>
</evidence>
<sequence>MIVHAMYFSLLVSKGVSVLTCGLNTIGNMSEWLSIEELPPVIEPRNASEILNKLLKSYDKRLRPGHADGRGNSQLRYRKIQVNMLNKAQEMADFVIMNQSATITSQKYISGCFDMVKISFIAKRRVGYYFIKVYFPGTLCTVVSWLAFWMDPENIGDRGTVGITSLLTQMFLVQSVNEHMPHVNYVKAIDLFLIVSFVFSFITLLESITVYKAAKGGKMEMTALLQNEREDKTEVNQNSEASVTVVDRKNSISMILDPTRAKGTSEMKEKEKKNADAFIDRISRQLKRLVEVLGFQGNSCTELFAPIEIRTINKGGFCKPIRFETYLKMFKNTTAMVLQVVCAALMVSKEISVLACSLNTSGNISERLTIEGIPPVFEPQNASAILKKLLSNYDKRLRPGHAERPVDIAIDIGVLSISNIEEENMKFTVDMFLRQLWFDSRLAFGNGSNALVLKQEVLDKLWLPDTYFENSVKTTVQKETMTVVLIGDGLLVYSKRVKVIARTLMNFHAFPMDKQTFRLDVASYGFETSQLRYRRIHVHMLNKAYEMSDFVIINQSTTIDTTKYFLGCFEILKIAFTAKRRSGYYFIKVYFPAILCTVVSWVAFWIDPRNIGDRGTVGITSLLTQMFLVQSVNENMPRVSYVKAADLFLIVSFAFSFTTLLESVIVYKAASREKRKMKSSPIATQEHETDQQTCVPNQNEETAVNVLERKNRISMILHLTEAKGISEVQETNKLMETWIDGISRVLFPSAYAAFLVGYFTTYMA</sequence>
<dbReference type="Pfam" id="PF02931">
    <property type="entry name" value="Neur_chan_LBD"/>
    <property type="match status" value="1"/>
</dbReference>
<feature type="transmembrane region" description="Helical" evidence="11">
    <location>
        <begin position="589"/>
        <end position="606"/>
    </location>
</feature>
<keyword evidence="7 11" id="KW-1133">Transmembrane helix</keyword>
<evidence type="ECO:0000256" key="12">
    <source>
        <dbReference type="SAM" id="SignalP"/>
    </source>
</evidence>
<evidence type="ECO:0000256" key="10">
    <source>
        <dbReference type="ARBA" id="ARBA00023303"/>
    </source>
</evidence>
<dbReference type="PRINTS" id="PR00253">
    <property type="entry name" value="GABAARECEPTR"/>
</dbReference>
<evidence type="ECO:0000256" key="11">
    <source>
        <dbReference type="SAM" id="Phobius"/>
    </source>
</evidence>
<comment type="caution">
    <text evidence="15">The sequence shown here is derived from an EMBL/GenBank/DDBJ whole genome shotgun (WGS) entry which is preliminary data.</text>
</comment>
<dbReference type="InterPro" id="IPR036719">
    <property type="entry name" value="Neuro-gated_channel_TM_sf"/>
</dbReference>
<keyword evidence="9 11" id="KW-0472">Membrane</keyword>
<keyword evidence="8" id="KW-0406">Ion transport</keyword>
<dbReference type="EMBL" id="CALNXI010001765">
    <property type="protein sequence ID" value="CAH3176590.1"/>
    <property type="molecule type" value="Genomic_DNA"/>
</dbReference>
<dbReference type="InterPro" id="IPR038050">
    <property type="entry name" value="Neuro_actylchol_rec"/>
</dbReference>
<keyword evidence="16" id="KW-1185">Reference proteome</keyword>
<feature type="transmembrane region" description="Helical" evidence="11">
    <location>
        <begin position="745"/>
        <end position="763"/>
    </location>
</feature>
<keyword evidence="10" id="KW-0407">Ion channel</keyword>
<evidence type="ECO:0000256" key="5">
    <source>
        <dbReference type="ARBA" id="ARBA00022692"/>
    </source>
</evidence>
<dbReference type="InterPro" id="IPR006201">
    <property type="entry name" value="Neur_channel"/>
</dbReference>
<evidence type="ECO:0000259" key="13">
    <source>
        <dbReference type="Pfam" id="PF02931"/>
    </source>
</evidence>
<evidence type="ECO:0000256" key="3">
    <source>
        <dbReference type="ARBA" id="ARBA00022448"/>
    </source>
</evidence>
<keyword evidence="6 12" id="KW-0732">Signal</keyword>
<evidence type="ECO:0000256" key="9">
    <source>
        <dbReference type="ARBA" id="ARBA00023136"/>
    </source>
</evidence>
<dbReference type="PRINTS" id="PR00252">
    <property type="entry name" value="NRIONCHANNEL"/>
</dbReference>
<feature type="domain" description="Neurotransmitter-gated ion-channel ligand-binding" evidence="13">
    <location>
        <begin position="383"/>
        <end position="571"/>
    </location>
</feature>
<dbReference type="InterPro" id="IPR006028">
    <property type="entry name" value="GABAA/Glycine_rcpt"/>
</dbReference>
<protein>
    <submittedName>
        <fullName evidence="15">Uncharacterized protein</fullName>
    </submittedName>
</protein>
<keyword evidence="3" id="KW-0813">Transport</keyword>
<evidence type="ECO:0000256" key="8">
    <source>
        <dbReference type="ARBA" id="ARBA00023065"/>
    </source>
</evidence>
<evidence type="ECO:0000256" key="6">
    <source>
        <dbReference type="ARBA" id="ARBA00022729"/>
    </source>
</evidence>